<reference evidence="8 9" key="1">
    <citation type="journal article" date="2014" name="ISME J.">
        <title>Ecophysiology of Thioploca ingrica as revealed by the complete genome sequence supplemented with proteomic evidence.</title>
        <authorList>
            <person name="Kojima H."/>
            <person name="Ogura Y."/>
            <person name="Yamamoto N."/>
            <person name="Togashi T."/>
            <person name="Mori H."/>
            <person name="Watanabe T."/>
            <person name="Nemoto F."/>
            <person name="Kurokawa K."/>
            <person name="Hayashi T."/>
            <person name="Fukui M."/>
        </authorList>
    </citation>
    <scope>NUCLEOTIDE SEQUENCE [LARGE SCALE GENOMIC DNA]</scope>
</reference>
<dbReference type="GO" id="GO:0022900">
    <property type="term" value="P:electron transport chain"/>
    <property type="evidence" value="ECO:0007669"/>
    <property type="project" value="UniProtKB-UniRule"/>
</dbReference>
<dbReference type="Proteomes" id="UP000031623">
    <property type="component" value="Chromosome"/>
</dbReference>
<comment type="subunit">
    <text evidence="6">The complex is composed of six subunits: RnfA, RnfB, RnfC, RnfD, RnfE and RnfG.</text>
</comment>
<keyword evidence="6" id="KW-0997">Cell inner membrane</keyword>
<dbReference type="EC" id="7.-.-.-" evidence="6"/>
<evidence type="ECO:0000256" key="1">
    <source>
        <dbReference type="ARBA" id="ARBA00022448"/>
    </source>
</evidence>
<dbReference type="PANTHER" id="PTHR36118">
    <property type="entry name" value="ION-TRANSLOCATING OXIDOREDUCTASE COMPLEX SUBUNIT G"/>
    <property type="match status" value="1"/>
</dbReference>
<dbReference type="SMART" id="SM00900">
    <property type="entry name" value="FMN_bind"/>
    <property type="match status" value="1"/>
</dbReference>
<comment type="similarity">
    <text evidence="6">Belongs to the RnfG family.</text>
</comment>
<evidence type="ECO:0000256" key="4">
    <source>
        <dbReference type="ARBA" id="ARBA00022643"/>
    </source>
</evidence>
<evidence type="ECO:0000256" key="3">
    <source>
        <dbReference type="ARBA" id="ARBA00022630"/>
    </source>
</evidence>
<keyword evidence="5 6" id="KW-0249">Electron transport</keyword>
<comment type="function">
    <text evidence="6">Part of a membrane-bound complex that couples electron transfer with translocation of ions across the membrane.</text>
</comment>
<feature type="domain" description="FMN-binding" evidence="7">
    <location>
        <begin position="107"/>
        <end position="199"/>
    </location>
</feature>
<keyword evidence="3 6" id="KW-0285">Flavoprotein</keyword>
<keyword evidence="6" id="KW-1003">Cell membrane</keyword>
<dbReference type="PIRSF" id="PIRSF006091">
    <property type="entry name" value="E_trnsport_RnfG"/>
    <property type="match status" value="1"/>
</dbReference>
<dbReference type="Pfam" id="PF04205">
    <property type="entry name" value="FMN_bind"/>
    <property type="match status" value="1"/>
</dbReference>
<feature type="modified residue" description="FMN phosphoryl threonine" evidence="6">
    <location>
        <position position="182"/>
    </location>
</feature>
<dbReference type="KEGG" id="tig:THII_2566"/>
<dbReference type="AlphaFoldDB" id="A0A090AFH8"/>
<proteinExistence type="inferred from homology"/>
<keyword evidence="2 6" id="KW-0597">Phosphoprotein</keyword>
<keyword evidence="6" id="KW-0812">Transmembrane</keyword>
<accession>A0A090AFH8</accession>
<dbReference type="InterPro" id="IPR007329">
    <property type="entry name" value="FMN-bd"/>
</dbReference>
<dbReference type="InterPro" id="IPR010209">
    <property type="entry name" value="Ion_transpt_RnfG/RsxG"/>
</dbReference>
<keyword evidence="1 6" id="KW-0813">Transport</keyword>
<comment type="subcellular location">
    <subcellularLocation>
        <location evidence="6">Cell inner membrane</location>
        <topology evidence="6">Single-pass membrane protein</topology>
    </subcellularLocation>
</comment>
<dbReference type="NCBIfam" id="NF002519">
    <property type="entry name" value="PRK01908.1"/>
    <property type="match status" value="1"/>
</dbReference>
<comment type="cofactor">
    <cofactor evidence="6">
        <name>FMN</name>
        <dbReference type="ChEBI" id="CHEBI:58210"/>
    </cofactor>
</comment>
<gene>
    <name evidence="6" type="primary">rnfG</name>
    <name evidence="8" type="ORF">THII_2566</name>
</gene>
<keyword evidence="6" id="KW-1278">Translocase</keyword>
<name>A0A090AFH8_9GAMM</name>
<dbReference type="NCBIfam" id="TIGR01947">
    <property type="entry name" value="rnfG"/>
    <property type="match status" value="1"/>
</dbReference>
<dbReference type="GO" id="GO:0009055">
    <property type="term" value="F:electron transfer activity"/>
    <property type="evidence" value="ECO:0007669"/>
    <property type="project" value="InterPro"/>
</dbReference>
<dbReference type="EMBL" id="AP014633">
    <property type="protein sequence ID" value="BAP56863.1"/>
    <property type="molecule type" value="Genomic_DNA"/>
</dbReference>
<sequence length="207" mass="22575">MVIGKIAMNLAKLREKLSYQTLLLGSVTLLTSGMLALANRLTQEDIQAAEMQDIKHTLVQVLPIQYDNNLLQDTVVLPGMDGNLLTVYRARQGERVVAVVFQVSKVGYAGPVVLMMGVARTGEVLGVRVLKHSETPGLGDKIELAKNNWILSFNGKSLTNPVAAQWQVKKDGGVFDQFTGATITPRAVVQAVKQGLEFFTAHQAEFL</sequence>
<dbReference type="GO" id="GO:0010181">
    <property type="term" value="F:FMN binding"/>
    <property type="evidence" value="ECO:0007669"/>
    <property type="project" value="InterPro"/>
</dbReference>
<keyword evidence="6" id="KW-0472">Membrane</keyword>
<dbReference type="STRING" id="40754.THII_2566"/>
<evidence type="ECO:0000259" key="7">
    <source>
        <dbReference type="SMART" id="SM00900"/>
    </source>
</evidence>
<dbReference type="HAMAP" id="MF_00479">
    <property type="entry name" value="RsxG_RnfG"/>
    <property type="match status" value="1"/>
</dbReference>
<evidence type="ECO:0000256" key="6">
    <source>
        <dbReference type="HAMAP-Rule" id="MF_00479"/>
    </source>
</evidence>
<keyword evidence="6" id="KW-1133">Transmembrane helix</keyword>
<evidence type="ECO:0000256" key="2">
    <source>
        <dbReference type="ARBA" id="ARBA00022553"/>
    </source>
</evidence>
<dbReference type="PANTHER" id="PTHR36118:SF1">
    <property type="entry name" value="ION-TRANSLOCATING OXIDOREDUCTASE COMPLEX SUBUNIT G"/>
    <property type="match status" value="1"/>
</dbReference>
<organism evidence="8 9">
    <name type="scientific">Thioploca ingrica</name>
    <dbReference type="NCBI Taxonomy" id="40754"/>
    <lineage>
        <taxon>Bacteria</taxon>
        <taxon>Pseudomonadati</taxon>
        <taxon>Pseudomonadota</taxon>
        <taxon>Gammaproteobacteria</taxon>
        <taxon>Thiotrichales</taxon>
        <taxon>Thiotrichaceae</taxon>
        <taxon>Thioploca</taxon>
    </lineage>
</organism>
<protein>
    <recommendedName>
        <fullName evidence="6">Ion-translocating oxidoreductase complex subunit G</fullName>
        <ecNumber evidence="6">7.-.-.-</ecNumber>
    </recommendedName>
    <alternativeName>
        <fullName evidence="6">Rnf electron transport complex subunit G</fullName>
    </alternativeName>
</protein>
<evidence type="ECO:0000313" key="9">
    <source>
        <dbReference type="Proteomes" id="UP000031623"/>
    </source>
</evidence>
<dbReference type="GO" id="GO:0005886">
    <property type="term" value="C:plasma membrane"/>
    <property type="evidence" value="ECO:0007669"/>
    <property type="project" value="UniProtKB-SubCell"/>
</dbReference>
<keyword evidence="4 6" id="KW-0288">FMN</keyword>
<keyword evidence="9" id="KW-1185">Reference proteome</keyword>
<evidence type="ECO:0000313" key="8">
    <source>
        <dbReference type="EMBL" id="BAP56863.1"/>
    </source>
</evidence>
<dbReference type="HOGENOM" id="CLU_077882_1_0_6"/>
<evidence type="ECO:0000256" key="5">
    <source>
        <dbReference type="ARBA" id="ARBA00022982"/>
    </source>
</evidence>